<sequence>MDDDIVMHDADCSFVMSEDWAEYQGHQSLVGKEQRTNTKRCEKIRRPWESRFFCPPFPQVSGSLQHLSASHPLFSSLFPDARSMRLQMSPRFPRSFGVQRYSRLMQPEDSEKPKEEDLDQRIRALQAKNKEILRRFKDSPRGVWMVGDDFPLDECADLREYLCWKKEAERTGWESGQSHDAVQWRRP</sequence>
<proteinExistence type="predicted"/>
<dbReference type="AlphaFoldDB" id="A0A8T2NXF6"/>
<protein>
    <submittedName>
        <fullName evidence="1">Uncharacterized protein</fullName>
    </submittedName>
</protein>
<keyword evidence="2" id="KW-1185">Reference proteome</keyword>
<gene>
    <name evidence="1" type="ORF">JZ751_010538</name>
</gene>
<reference evidence="1" key="1">
    <citation type="thesis" date="2021" institute="BYU ScholarsArchive" country="Provo, UT, USA">
        <title>Applications of and Algorithms for Genome Assembly and Genomic Analyses with an Emphasis on Marine Teleosts.</title>
        <authorList>
            <person name="Pickett B.D."/>
        </authorList>
    </citation>
    <scope>NUCLEOTIDE SEQUENCE</scope>
    <source>
        <strain evidence="1">HI-2016</strain>
    </source>
</reference>
<organism evidence="1 2">
    <name type="scientific">Albula glossodonta</name>
    <name type="common">roundjaw bonefish</name>
    <dbReference type="NCBI Taxonomy" id="121402"/>
    <lineage>
        <taxon>Eukaryota</taxon>
        <taxon>Metazoa</taxon>
        <taxon>Chordata</taxon>
        <taxon>Craniata</taxon>
        <taxon>Vertebrata</taxon>
        <taxon>Euteleostomi</taxon>
        <taxon>Actinopterygii</taxon>
        <taxon>Neopterygii</taxon>
        <taxon>Teleostei</taxon>
        <taxon>Albuliformes</taxon>
        <taxon>Albulidae</taxon>
        <taxon>Albula</taxon>
    </lineage>
</organism>
<accession>A0A8T2NXF6</accession>
<dbReference type="Proteomes" id="UP000824540">
    <property type="component" value="Unassembled WGS sequence"/>
</dbReference>
<evidence type="ECO:0000313" key="1">
    <source>
        <dbReference type="EMBL" id="KAG9344849.1"/>
    </source>
</evidence>
<name>A0A8T2NXF6_9TELE</name>
<comment type="caution">
    <text evidence="1">The sequence shown here is derived from an EMBL/GenBank/DDBJ whole genome shotgun (WGS) entry which is preliminary data.</text>
</comment>
<evidence type="ECO:0000313" key="2">
    <source>
        <dbReference type="Proteomes" id="UP000824540"/>
    </source>
</evidence>
<dbReference type="EMBL" id="JAFBMS010000019">
    <property type="protein sequence ID" value="KAG9344849.1"/>
    <property type="molecule type" value="Genomic_DNA"/>
</dbReference>